<name>A0A9P6HC72_9AGAM</name>
<comment type="similarity">
    <text evidence="2 8">Belongs to the GDA1/CD39 NTPase family.</text>
</comment>
<evidence type="ECO:0000313" key="11">
    <source>
        <dbReference type="Proteomes" id="UP000736335"/>
    </source>
</evidence>
<dbReference type="GO" id="GO:0045134">
    <property type="term" value="F:UDP phosphatase activity"/>
    <property type="evidence" value="ECO:0007669"/>
    <property type="project" value="TreeGrafter"/>
</dbReference>
<evidence type="ECO:0000256" key="7">
    <source>
        <dbReference type="PIRSR" id="PIRSR600407-2"/>
    </source>
</evidence>
<dbReference type="PANTHER" id="PTHR11782">
    <property type="entry name" value="ADENOSINE/GUANOSINE DIPHOSPHATASE"/>
    <property type="match status" value="1"/>
</dbReference>
<proteinExistence type="inferred from homology"/>
<dbReference type="EMBL" id="WIUZ02000010">
    <property type="protein sequence ID" value="KAF9783520.1"/>
    <property type="molecule type" value="Genomic_DNA"/>
</dbReference>
<dbReference type="GO" id="GO:0017111">
    <property type="term" value="F:ribonucleoside triphosphate phosphatase activity"/>
    <property type="evidence" value="ECO:0007669"/>
    <property type="project" value="TreeGrafter"/>
</dbReference>
<evidence type="ECO:0000256" key="9">
    <source>
        <dbReference type="SAM" id="MobiDB-lite"/>
    </source>
</evidence>
<keyword evidence="11" id="KW-1185">Reference proteome</keyword>
<evidence type="ECO:0000256" key="6">
    <source>
        <dbReference type="PIRSR" id="PIRSR600407-1"/>
    </source>
</evidence>
<feature type="binding site" evidence="7">
    <location>
        <begin position="310"/>
        <end position="314"/>
    </location>
    <ligand>
        <name>ATP</name>
        <dbReference type="ChEBI" id="CHEBI:30616"/>
    </ligand>
</feature>
<dbReference type="Gene3D" id="3.30.420.150">
    <property type="entry name" value="Exopolyphosphatase. Domain 2"/>
    <property type="match status" value="1"/>
</dbReference>
<evidence type="ECO:0000256" key="5">
    <source>
        <dbReference type="ARBA" id="ARBA00038903"/>
    </source>
</evidence>
<dbReference type="GO" id="GO:0000139">
    <property type="term" value="C:Golgi membrane"/>
    <property type="evidence" value="ECO:0007669"/>
    <property type="project" value="UniProtKB-SubCell"/>
</dbReference>
<dbReference type="GO" id="GO:0004382">
    <property type="term" value="F:GDP phosphatase activity"/>
    <property type="evidence" value="ECO:0007669"/>
    <property type="project" value="UniProtKB-EC"/>
</dbReference>
<sequence length="575" mass="63563">MFSGRNSGGYDRLEGGHGPGRQVAGRGFAWKKFAIGAAALITLVYLFGPRETPGVFGGKKSQSLPNDDYYDIITTPHGDSHHPTPPNNVEPGPDKAHPPPHQPDTDTGDKELSTFKPPTSPEDDPDLSKTVQCTTPYKPNLPLVQYALMIDAGSQGSRIHIYKFNNCGPSAAYEYEVFKQLQPGLSYYKSSPQDAAESLDELLDEAVRVVPQDLWKCTPVALKATAGLRMLGEQQSKDILEAVANRIRDKYEFHLRSNEDVAIMDGKDEGVYAWITANYLLHAIGRSNVPSGNQRVPEKKTTFAVLDLGGASTQIVFEPAFDQEQPNSLLKDGEHKYDLTFGGEKRVLYQHSYLGYGLKQAREHVHKLVEFLAPEQKDPTQKRVIANPCLANGTRDDVTIGEGEDRRTISMDGTDVGSFEGCSRYLQLVMAKDAVCEVKPCSFNGVYQPSLMDAFPTGNVLLLSYFYDRINPLLPMDQRNNLLAISTIADLAKDVCAGPPTWEKRWGTDQAVIEELEGRPVWCLDLTFMYTLLRLGYEFGEDRQAKIGKQIDGTELGWCLGATLSMIGADLTCRA</sequence>
<dbReference type="PROSITE" id="PS01238">
    <property type="entry name" value="GDA1_CD39_NTPASE"/>
    <property type="match status" value="1"/>
</dbReference>
<feature type="region of interest" description="Disordered" evidence="9">
    <location>
        <begin position="67"/>
        <end position="133"/>
    </location>
</feature>
<dbReference type="PANTHER" id="PTHR11782:SF83">
    <property type="entry name" value="GUANOSINE-DIPHOSPHATASE"/>
    <property type="match status" value="1"/>
</dbReference>
<comment type="subcellular location">
    <subcellularLocation>
        <location evidence="1">Golgi apparatus membrane</location>
        <topology evidence="1">Single-pass type II membrane protein</topology>
    </subcellularLocation>
</comment>
<comment type="function">
    <text evidence="4">After transfer of sugars to endogenous macromolecular acceptors, the enzyme converts nucleoside diphosphates to nucleoside monophosphates which in turn exit the Golgi lumen in a coupled antiporter reaction, allowing entry of additional nucleotide sugar from the cytosol.</text>
</comment>
<dbReference type="GO" id="GO:0009134">
    <property type="term" value="P:nucleoside diphosphate catabolic process"/>
    <property type="evidence" value="ECO:0007669"/>
    <property type="project" value="TreeGrafter"/>
</dbReference>
<reference evidence="10" key="2">
    <citation type="submission" date="2020-11" db="EMBL/GenBank/DDBJ databases">
        <authorList>
            <consortium name="DOE Joint Genome Institute"/>
            <person name="Kuo A."/>
            <person name="Miyauchi S."/>
            <person name="Kiss E."/>
            <person name="Drula E."/>
            <person name="Kohler A."/>
            <person name="Sanchez-Garcia M."/>
            <person name="Andreopoulos B."/>
            <person name="Barry K.W."/>
            <person name="Bonito G."/>
            <person name="Buee M."/>
            <person name="Carver A."/>
            <person name="Chen C."/>
            <person name="Cichocki N."/>
            <person name="Clum A."/>
            <person name="Culley D."/>
            <person name="Crous P.W."/>
            <person name="Fauchery L."/>
            <person name="Girlanda M."/>
            <person name="Hayes R."/>
            <person name="Keri Z."/>
            <person name="Labutti K."/>
            <person name="Lipzen A."/>
            <person name="Lombard V."/>
            <person name="Magnuson J."/>
            <person name="Maillard F."/>
            <person name="Morin E."/>
            <person name="Murat C."/>
            <person name="Nolan M."/>
            <person name="Ohm R."/>
            <person name="Pangilinan J."/>
            <person name="Pereira M."/>
            <person name="Perotto S."/>
            <person name="Peter M."/>
            <person name="Riley R."/>
            <person name="Sitrit Y."/>
            <person name="Stielow B."/>
            <person name="Szollosi G."/>
            <person name="Zifcakova L."/>
            <person name="Stursova M."/>
            <person name="Spatafora J.W."/>
            <person name="Tedersoo L."/>
            <person name="Vaario L.-M."/>
            <person name="Yamada A."/>
            <person name="Yan M."/>
            <person name="Wang P."/>
            <person name="Xu J."/>
            <person name="Bruns T."/>
            <person name="Baldrian P."/>
            <person name="Vilgalys R."/>
            <person name="Henrissat B."/>
            <person name="Grigoriev I.V."/>
            <person name="Hibbett D."/>
            <person name="Nagy L.G."/>
            <person name="Martin F.M."/>
        </authorList>
    </citation>
    <scope>NUCLEOTIDE SEQUENCE</scope>
    <source>
        <strain evidence="10">UH-Tt-Lm1</strain>
    </source>
</reference>
<protein>
    <recommendedName>
        <fullName evidence="5">guanosine-diphosphatase</fullName>
        <ecNumber evidence="5">3.6.1.42</ecNumber>
    </recommendedName>
</protein>
<evidence type="ECO:0000256" key="3">
    <source>
        <dbReference type="ARBA" id="ARBA00022801"/>
    </source>
</evidence>
<evidence type="ECO:0000256" key="4">
    <source>
        <dbReference type="ARBA" id="ARBA00037742"/>
    </source>
</evidence>
<organism evidence="10 11">
    <name type="scientific">Thelephora terrestris</name>
    <dbReference type="NCBI Taxonomy" id="56493"/>
    <lineage>
        <taxon>Eukaryota</taxon>
        <taxon>Fungi</taxon>
        <taxon>Dikarya</taxon>
        <taxon>Basidiomycota</taxon>
        <taxon>Agaricomycotina</taxon>
        <taxon>Agaricomycetes</taxon>
        <taxon>Thelephorales</taxon>
        <taxon>Thelephoraceae</taxon>
        <taxon>Thelephora</taxon>
    </lineage>
</organism>
<dbReference type="Pfam" id="PF01150">
    <property type="entry name" value="GDA1_CD39"/>
    <property type="match status" value="1"/>
</dbReference>
<comment type="caution">
    <text evidence="10">The sequence shown here is derived from an EMBL/GenBank/DDBJ whole genome shotgun (WGS) entry which is preliminary data.</text>
</comment>
<evidence type="ECO:0000256" key="2">
    <source>
        <dbReference type="ARBA" id="ARBA00009283"/>
    </source>
</evidence>
<evidence type="ECO:0000313" key="10">
    <source>
        <dbReference type="EMBL" id="KAF9783520.1"/>
    </source>
</evidence>
<keyword evidence="3 8" id="KW-0378">Hydrolase</keyword>
<dbReference type="EC" id="3.6.1.42" evidence="5"/>
<dbReference type="CDD" id="cd24040">
    <property type="entry name" value="ASKHA_NBD_GDA1"/>
    <property type="match status" value="1"/>
</dbReference>
<dbReference type="OrthoDB" id="6372431at2759"/>
<feature type="active site" description="Proton acceptor" evidence="6">
    <location>
        <position position="269"/>
    </location>
</feature>
<evidence type="ECO:0000256" key="8">
    <source>
        <dbReference type="RuleBase" id="RU003833"/>
    </source>
</evidence>
<dbReference type="GO" id="GO:0005524">
    <property type="term" value="F:ATP binding"/>
    <property type="evidence" value="ECO:0007669"/>
    <property type="project" value="UniProtKB-KW"/>
</dbReference>
<dbReference type="Proteomes" id="UP000736335">
    <property type="component" value="Unassembled WGS sequence"/>
</dbReference>
<gene>
    <name evidence="10" type="ORF">BJ322DRAFT_1071478</name>
</gene>
<reference evidence="10" key="1">
    <citation type="journal article" date="2020" name="Nat. Commun.">
        <title>Large-scale genome sequencing of mycorrhizal fungi provides insights into the early evolution of symbiotic traits.</title>
        <authorList>
            <person name="Miyauchi S."/>
            <person name="Kiss E."/>
            <person name="Kuo A."/>
            <person name="Drula E."/>
            <person name="Kohler A."/>
            <person name="Sanchez-Garcia M."/>
            <person name="Morin E."/>
            <person name="Andreopoulos B."/>
            <person name="Barry K.W."/>
            <person name="Bonito G."/>
            <person name="Buee M."/>
            <person name="Carver A."/>
            <person name="Chen C."/>
            <person name="Cichocki N."/>
            <person name="Clum A."/>
            <person name="Culley D."/>
            <person name="Crous P.W."/>
            <person name="Fauchery L."/>
            <person name="Girlanda M."/>
            <person name="Hayes R.D."/>
            <person name="Keri Z."/>
            <person name="LaButti K."/>
            <person name="Lipzen A."/>
            <person name="Lombard V."/>
            <person name="Magnuson J."/>
            <person name="Maillard F."/>
            <person name="Murat C."/>
            <person name="Nolan M."/>
            <person name="Ohm R.A."/>
            <person name="Pangilinan J."/>
            <person name="Pereira M.F."/>
            <person name="Perotto S."/>
            <person name="Peter M."/>
            <person name="Pfister S."/>
            <person name="Riley R."/>
            <person name="Sitrit Y."/>
            <person name="Stielow J.B."/>
            <person name="Szollosi G."/>
            <person name="Zifcakova L."/>
            <person name="Stursova M."/>
            <person name="Spatafora J.W."/>
            <person name="Tedersoo L."/>
            <person name="Vaario L.M."/>
            <person name="Yamada A."/>
            <person name="Yan M."/>
            <person name="Wang P."/>
            <person name="Xu J."/>
            <person name="Bruns T."/>
            <person name="Baldrian P."/>
            <person name="Vilgalys R."/>
            <person name="Dunand C."/>
            <person name="Henrissat B."/>
            <person name="Grigoriev I.V."/>
            <person name="Hibbett D."/>
            <person name="Nagy L.G."/>
            <person name="Martin F.M."/>
        </authorList>
    </citation>
    <scope>NUCLEOTIDE SEQUENCE</scope>
    <source>
        <strain evidence="10">UH-Tt-Lm1</strain>
    </source>
</reference>
<evidence type="ECO:0000256" key="1">
    <source>
        <dbReference type="ARBA" id="ARBA00004323"/>
    </source>
</evidence>
<dbReference type="InterPro" id="IPR000407">
    <property type="entry name" value="GDA1_CD39_NTPase"/>
</dbReference>
<keyword evidence="7" id="KW-0547">Nucleotide-binding</keyword>
<dbReference type="AlphaFoldDB" id="A0A9P6HC72"/>
<dbReference type="Gene3D" id="3.30.420.40">
    <property type="match status" value="1"/>
</dbReference>
<accession>A0A9P6HC72</accession>
<dbReference type="GO" id="GO:0006487">
    <property type="term" value="P:protein N-linked glycosylation"/>
    <property type="evidence" value="ECO:0007669"/>
    <property type="project" value="TreeGrafter"/>
</dbReference>
<feature type="compositionally biased region" description="Basic and acidic residues" evidence="9">
    <location>
        <begin position="92"/>
        <end position="113"/>
    </location>
</feature>
<keyword evidence="7" id="KW-0067">ATP-binding</keyword>